<comment type="caution">
    <text evidence="1">The sequence shown here is derived from an EMBL/GenBank/DDBJ whole genome shotgun (WGS) entry which is preliminary data.</text>
</comment>
<dbReference type="AlphaFoldDB" id="A0A1V4KGL7"/>
<proteinExistence type="predicted"/>
<dbReference type="Proteomes" id="UP000190648">
    <property type="component" value="Unassembled WGS sequence"/>
</dbReference>
<accession>A0A1V4KGL7</accession>
<evidence type="ECO:0000313" key="2">
    <source>
        <dbReference type="Proteomes" id="UP000190648"/>
    </source>
</evidence>
<reference evidence="1 2" key="1">
    <citation type="submission" date="2016-02" db="EMBL/GenBank/DDBJ databases">
        <title>Band-tailed pigeon sequencing and assembly.</title>
        <authorList>
            <person name="Soares A.E."/>
            <person name="Novak B.J."/>
            <person name="Rice E.S."/>
            <person name="O'Connell B."/>
            <person name="Chang D."/>
            <person name="Weber S."/>
            <person name="Shapiro B."/>
        </authorList>
    </citation>
    <scope>NUCLEOTIDE SEQUENCE [LARGE SCALE GENOMIC DNA]</scope>
    <source>
        <strain evidence="1">BTP2013</strain>
        <tissue evidence="1">Blood</tissue>
    </source>
</reference>
<sequence>MLLKSKYIQPGIQVSVLIRHHLYSCSYTKLGLVDVGRGQQAYLSAAAGPLLCKAWFCTNRRQDVLYLSHSQGVLKRVELQVLTSKKKDVRKP</sequence>
<gene>
    <name evidence="1" type="ORF">AV530_006368</name>
</gene>
<keyword evidence="2" id="KW-1185">Reference proteome</keyword>
<protein>
    <submittedName>
        <fullName evidence="1">Uncharacterized protein</fullName>
    </submittedName>
</protein>
<name>A0A1V4KGL7_PATFA</name>
<dbReference type="EMBL" id="LSYS01003169">
    <property type="protein sequence ID" value="OPJ83483.1"/>
    <property type="molecule type" value="Genomic_DNA"/>
</dbReference>
<organism evidence="1 2">
    <name type="scientific">Patagioenas fasciata monilis</name>
    <dbReference type="NCBI Taxonomy" id="372326"/>
    <lineage>
        <taxon>Eukaryota</taxon>
        <taxon>Metazoa</taxon>
        <taxon>Chordata</taxon>
        <taxon>Craniata</taxon>
        <taxon>Vertebrata</taxon>
        <taxon>Euteleostomi</taxon>
        <taxon>Archelosauria</taxon>
        <taxon>Archosauria</taxon>
        <taxon>Dinosauria</taxon>
        <taxon>Saurischia</taxon>
        <taxon>Theropoda</taxon>
        <taxon>Coelurosauria</taxon>
        <taxon>Aves</taxon>
        <taxon>Neognathae</taxon>
        <taxon>Neoaves</taxon>
        <taxon>Columbimorphae</taxon>
        <taxon>Columbiformes</taxon>
        <taxon>Columbidae</taxon>
        <taxon>Patagioenas</taxon>
    </lineage>
</organism>
<evidence type="ECO:0000313" key="1">
    <source>
        <dbReference type="EMBL" id="OPJ83483.1"/>
    </source>
</evidence>